<dbReference type="EMBL" id="FRAM01000002">
    <property type="protein sequence ID" value="SHK40537.1"/>
    <property type="molecule type" value="Genomic_DNA"/>
</dbReference>
<proteinExistence type="predicted"/>
<sequence>MAKRKIVWTNSAKLELKEILIYWANKTKSKTYSKKLNDLFTEAVDLLSLHPKIGRTTNDKNSSISIVRNYLIFYEINAKEIIILSIWDARRDEKQTDFDYS</sequence>
<keyword evidence="3" id="KW-1185">Reference proteome</keyword>
<evidence type="ECO:0000313" key="2">
    <source>
        <dbReference type="EMBL" id="SHK40537.1"/>
    </source>
</evidence>
<reference evidence="3" key="1">
    <citation type="submission" date="2016-11" db="EMBL/GenBank/DDBJ databases">
        <authorList>
            <person name="Varghese N."/>
            <person name="Submissions S."/>
        </authorList>
    </citation>
    <scope>NUCLEOTIDE SEQUENCE [LARGE SCALE GENOMIC DNA]</scope>
    <source>
        <strain evidence="3">DSM 18016</strain>
    </source>
</reference>
<dbReference type="Proteomes" id="UP000184498">
    <property type="component" value="Unassembled WGS sequence"/>
</dbReference>
<evidence type="ECO:0000313" key="3">
    <source>
        <dbReference type="Proteomes" id="UP000184498"/>
    </source>
</evidence>
<dbReference type="Pfam" id="PF05016">
    <property type="entry name" value="ParE_toxin"/>
    <property type="match status" value="1"/>
</dbReference>
<protein>
    <submittedName>
        <fullName evidence="2">Toxin YoeB</fullName>
    </submittedName>
</protein>
<gene>
    <name evidence="2" type="ORF">SAMN05444371_2289</name>
</gene>
<keyword evidence="1" id="KW-1277">Toxin-antitoxin system</keyword>
<evidence type="ECO:0000256" key="1">
    <source>
        <dbReference type="ARBA" id="ARBA00022649"/>
    </source>
</evidence>
<dbReference type="AlphaFoldDB" id="A0A1M6S7P5"/>
<dbReference type="OrthoDB" id="1098070at2"/>
<dbReference type="Gene3D" id="3.30.2310.20">
    <property type="entry name" value="RelE-like"/>
    <property type="match status" value="1"/>
</dbReference>
<organism evidence="2 3">
    <name type="scientific">Epilithonimonas mollis</name>
    <dbReference type="NCBI Taxonomy" id="216903"/>
    <lineage>
        <taxon>Bacteria</taxon>
        <taxon>Pseudomonadati</taxon>
        <taxon>Bacteroidota</taxon>
        <taxon>Flavobacteriia</taxon>
        <taxon>Flavobacteriales</taxon>
        <taxon>Weeksellaceae</taxon>
        <taxon>Chryseobacterium group</taxon>
        <taxon>Epilithonimonas</taxon>
    </lineage>
</organism>
<dbReference type="InterPro" id="IPR007712">
    <property type="entry name" value="RelE/ParE_toxin"/>
</dbReference>
<dbReference type="STRING" id="216903.SAMN05444371_2289"/>
<dbReference type="InterPro" id="IPR035093">
    <property type="entry name" value="RelE/ParE_toxin_dom_sf"/>
</dbReference>
<name>A0A1M6S7P5_9FLAO</name>
<dbReference type="RefSeq" id="WP_072997967.1">
    <property type="nucleotide sequence ID" value="NZ_FRAM01000002.1"/>
</dbReference>
<accession>A0A1M6S7P5</accession>